<evidence type="ECO:0000313" key="4">
    <source>
        <dbReference type="EMBL" id="KAG2406087.1"/>
    </source>
</evidence>
<dbReference type="Proteomes" id="UP000743370">
    <property type="component" value="Unassembled WGS sequence"/>
</dbReference>
<keyword evidence="1 2" id="KW-0677">Repeat</keyword>
<dbReference type="EMBL" id="KQ258471">
    <property type="protein sequence ID" value="KOM29288.1"/>
    <property type="molecule type" value="Genomic_DNA"/>
</dbReference>
<dbReference type="PANTHER" id="PTHR31096">
    <property type="entry name" value="ACT DOMAIN-CONTAINING PROTEIN ACR4-RELATED"/>
    <property type="match status" value="1"/>
</dbReference>
<dbReference type="Proteomes" id="UP000053144">
    <property type="component" value="Unassembled WGS sequence"/>
</dbReference>
<feature type="domain" description="ACT" evidence="3">
    <location>
        <begin position="247"/>
        <end position="330"/>
    </location>
</feature>
<evidence type="ECO:0000313" key="7">
    <source>
        <dbReference type="Proteomes" id="UP000743370"/>
    </source>
</evidence>
<dbReference type="Gramene" id="KOM29288">
    <property type="protein sequence ID" value="KOM29288"/>
    <property type="gene ID" value="LR48_Vigan641s007600"/>
</dbReference>
<dbReference type="InterPro" id="IPR056805">
    <property type="entry name" value="ACT_ACR9/10_C"/>
</dbReference>
<gene>
    <name evidence="4" type="ORF">HKW66_Vig0053420</name>
    <name evidence="5" type="ORF">LR48_Vigan641s007600</name>
</gene>
<dbReference type="AlphaFoldDB" id="A0A0L9TF93"/>
<dbReference type="EMBL" id="JABFOF010000002">
    <property type="protein sequence ID" value="KAG2406087.1"/>
    <property type="molecule type" value="Genomic_DNA"/>
</dbReference>
<sequence>MGILHDDVVLIREAEKEGESTVITVNCPDKTGLGCDLCRIILFFGLSIVRGDVSTDGKWCYIVFWVAGKQRTNWSLLKKRLIEACPSCSSASGISYYRSELQPPKPSDVFLLKFCCHDRKGLLHDITEVLSELELIIHKVKVSTTPDGRVVDLFFITDTRELLHTKKRSDDTIEQLSVVLGDPSITIDIELVGPEITACSQASSFLPSAITEDIFDLELPASLQSGTSTSDSVSIVMDNSLSPAHTLVQIICPDHKGLLYDIMRTLKDYNIQISYGRFSTKPRGKCELDLFIVQADGKKIVDPNKQKSLSSRLRTELLRPFRVTVVSRGPDTELLVANPVELSGKGRPLVFYDITLALKMIGPCIFSAEVGRHVIGDREWEVYRILLDEGEGSSVPRNKIEKGVWKMLMGWV</sequence>
<evidence type="ECO:0000313" key="6">
    <source>
        <dbReference type="Proteomes" id="UP000053144"/>
    </source>
</evidence>
<comment type="function">
    <text evidence="2">Binds amino acids.</text>
</comment>
<dbReference type="PANTHER" id="PTHR31096:SF88">
    <property type="entry name" value="ACT DOMAIN-CONTAINING PROTEIN ACR"/>
    <property type="match status" value="1"/>
</dbReference>
<dbReference type="OMA" id="VMISCDI"/>
<reference evidence="4 7" key="3">
    <citation type="submission" date="2020-05" db="EMBL/GenBank/DDBJ databases">
        <title>Vigna angularis (adzuki bean) Var. LongXiaoDou No. 4 denovo assembly.</title>
        <authorList>
            <person name="Xiang H."/>
        </authorList>
    </citation>
    <scope>NUCLEOTIDE SEQUENCE [LARGE SCALE GENOMIC DNA]</scope>
    <source>
        <tissue evidence="4">Leaf</tissue>
    </source>
</reference>
<evidence type="ECO:0000256" key="2">
    <source>
        <dbReference type="RuleBase" id="RU369043"/>
    </source>
</evidence>
<dbReference type="InterPro" id="IPR045865">
    <property type="entry name" value="ACT-like_dom_sf"/>
</dbReference>
<feature type="domain" description="ACT" evidence="3">
    <location>
        <begin position="111"/>
        <end position="194"/>
    </location>
</feature>
<dbReference type="PROSITE" id="PS51671">
    <property type="entry name" value="ACT"/>
    <property type="match status" value="2"/>
</dbReference>
<dbReference type="KEGG" id="var:108322356"/>
<organism evidence="5 6">
    <name type="scientific">Phaseolus angularis</name>
    <name type="common">Azuki bean</name>
    <name type="synonym">Vigna angularis</name>
    <dbReference type="NCBI Taxonomy" id="3914"/>
    <lineage>
        <taxon>Eukaryota</taxon>
        <taxon>Viridiplantae</taxon>
        <taxon>Streptophyta</taxon>
        <taxon>Embryophyta</taxon>
        <taxon>Tracheophyta</taxon>
        <taxon>Spermatophyta</taxon>
        <taxon>Magnoliopsida</taxon>
        <taxon>eudicotyledons</taxon>
        <taxon>Gunneridae</taxon>
        <taxon>Pentapetalae</taxon>
        <taxon>rosids</taxon>
        <taxon>fabids</taxon>
        <taxon>Fabales</taxon>
        <taxon>Fabaceae</taxon>
        <taxon>Papilionoideae</taxon>
        <taxon>50 kb inversion clade</taxon>
        <taxon>NPAAA clade</taxon>
        <taxon>indigoferoid/millettioid clade</taxon>
        <taxon>Phaseoleae</taxon>
        <taxon>Vigna</taxon>
    </lineage>
</organism>
<dbReference type="GO" id="GO:0016597">
    <property type="term" value="F:amino acid binding"/>
    <property type="evidence" value="ECO:0007669"/>
    <property type="project" value="UniProtKB-UniRule"/>
</dbReference>
<dbReference type="InterPro" id="IPR040217">
    <property type="entry name" value="ACR1-12"/>
</dbReference>
<evidence type="ECO:0000256" key="1">
    <source>
        <dbReference type="ARBA" id="ARBA00022737"/>
    </source>
</evidence>
<dbReference type="OrthoDB" id="2019824at2759"/>
<dbReference type="Pfam" id="PF24931">
    <property type="entry name" value="ACT_ACR9_3rd"/>
    <property type="match status" value="1"/>
</dbReference>
<dbReference type="Pfam" id="PF24926">
    <property type="entry name" value="ACT_ACR9_C"/>
    <property type="match status" value="1"/>
</dbReference>
<name>A0A0L9TF93_PHAAN</name>
<accession>A0A0L9TF93</accession>
<dbReference type="Pfam" id="PF24914">
    <property type="entry name" value="ACR10_N"/>
    <property type="match status" value="1"/>
</dbReference>
<reference evidence="5" key="2">
    <citation type="submission" date="2015-02" db="EMBL/GenBank/DDBJ databases">
        <authorList>
            <person name="Chooi Y.-H."/>
        </authorList>
    </citation>
    <scope>NUCLEOTIDE SEQUENCE</scope>
    <source>
        <tissue evidence="5">Seedling</tissue>
    </source>
</reference>
<dbReference type="STRING" id="3914.A0A0L9TF93"/>
<reference evidence="6" key="1">
    <citation type="journal article" date="2015" name="Proc. Natl. Acad. Sci. U.S.A.">
        <title>Genome sequencing of adzuki bean (Vigna angularis) provides insight into high starch and low fat accumulation and domestication.</title>
        <authorList>
            <person name="Yang K."/>
            <person name="Tian Z."/>
            <person name="Chen C."/>
            <person name="Luo L."/>
            <person name="Zhao B."/>
            <person name="Wang Z."/>
            <person name="Yu L."/>
            <person name="Li Y."/>
            <person name="Sun Y."/>
            <person name="Li W."/>
            <person name="Chen Y."/>
            <person name="Li Y."/>
            <person name="Zhang Y."/>
            <person name="Ai D."/>
            <person name="Zhao J."/>
            <person name="Shang C."/>
            <person name="Ma Y."/>
            <person name="Wu B."/>
            <person name="Wang M."/>
            <person name="Gao L."/>
            <person name="Sun D."/>
            <person name="Zhang P."/>
            <person name="Guo F."/>
            <person name="Wang W."/>
            <person name="Li Y."/>
            <person name="Wang J."/>
            <person name="Varshney R.K."/>
            <person name="Wang J."/>
            <person name="Ling H.Q."/>
            <person name="Wan P."/>
        </authorList>
    </citation>
    <scope>NUCLEOTIDE SEQUENCE</scope>
    <source>
        <strain evidence="6">cv. Jingnong 6</strain>
    </source>
</reference>
<dbReference type="SUPFAM" id="SSF55021">
    <property type="entry name" value="ACT-like"/>
    <property type="match status" value="3"/>
</dbReference>
<dbReference type="InterPro" id="IPR056816">
    <property type="entry name" value="ACR2/9/10_N"/>
</dbReference>
<proteinExistence type="predicted"/>
<evidence type="ECO:0000259" key="3">
    <source>
        <dbReference type="PROSITE" id="PS51671"/>
    </source>
</evidence>
<evidence type="ECO:0000313" key="5">
    <source>
        <dbReference type="EMBL" id="KOM29288.1"/>
    </source>
</evidence>
<protein>
    <recommendedName>
        <fullName evidence="2">ACT domain-containing protein ACR</fullName>
    </recommendedName>
    <alternativeName>
        <fullName evidence="2">Protein ACT DOMAIN REPEATS</fullName>
    </alternativeName>
</protein>
<dbReference type="InterPro" id="IPR002912">
    <property type="entry name" value="ACT_dom"/>
</dbReference>
<dbReference type="Pfam" id="PF01842">
    <property type="entry name" value="ACT"/>
    <property type="match status" value="1"/>
</dbReference>